<evidence type="ECO:0000256" key="1">
    <source>
        <dbReference type="SAM" id="MobiDB-lite"/>
    </source>
</evidence>
<feature type="region of interest" description="Disordered" evidence="1">
    <location>
        <begin position="69"/>
        <end position="95"/>
    </location>
</feature>
<protein>
    <submittedName>
        <fullName evidence="2">Uncharacterized protein</fullName>
    </submittedName>
</protein>
<feature type="compositionally biased region" description="Pro residues" evidence="1">
    <location>
        <begin position="86"/>
        <end position="95"/>
    </location>
</feature>
<proteinExistence type="predicted"/>
<sequence>MFDASPATRIFGGYILHKFSTEERPCMGLDNKKGVPSAESSHTRWDLGKGIFRQPYPCKIPLKFCKEAGSNSGPPGHKWRVSTTAPGPPFSLPPA</sequence>
<evidence type="ECO:0000313" key="2">
    <source>
        <dbReference type="EMBL" id="JAD98384.1"/>
    </source>
</evidence>
<name>A0A0A9ECA3_ARUDO</name>
<dbReference type="AlphaFoldDB" id="A0A0A9ECA3"/>
<organism evidence="2">
    <name type="scientific">Arundo donax</name>
    <name type="common">Giant reed</name>
    <name type="synonym">Donax arundinaceus</name>
    <dbReference type="NCBI Taxonomy" id="35708"/>
    <lineage>
        <taxon>Eukaryota</taxon>
        <taxon>Viridiplantae</taxon>
        <taxon>Streptophyta</taxon>
        <taxon>Embryophyta</taxon>
        <taxon>Tracheophyta</taxon>
        <taxon>Spermatophyta</taxon>
        <taxon>Magnoliopsida</taxon>
        <taxon>Liliopsida</taxon>
        <taxon>Poales</taxon>
        <taxon>Poaceae</taxon>
        <taxon>PACMAD clade</taxon>
        <taxon>Arundinoideae</taxon>
        <taxon>Arundineae</taxon>
        <taxon>Arundo</taxon>
    </lineage>
</organism>
<dbReference type="EMBL" id="GBRH01199511">
    <property type="protein sequence ID" value="JAD98384.1"/>
    <property type="molecule type" value="Transcribed_RNA"/>
</dbReference>
<reference evidence="2" key="2">
    <citation type="journal article" date="2015" name="Data Brief">
        <title>Shoot transcriptome of the giant reed, Arundo donax.</title>
        <authorList>
            <person name="Barrero R.A."/>
            <person name="Guerrero F.D."/>
            <person name="Moolhuijzen P."/>
            <person name="Goolsby J.A."/>
            <person name="Tidwell J."/>
            <person name="Bellgard S.E."/>
            <person name="Bellgard M.I."/>
        </authorList>
    </citation>
    <scope>NUCLEOTIDE SEQUENCE</scope>
    <source>
        <tissue evidence="2">Shoot tissue taken approximately 20 cm above the soil surface</tissue>
    </source>
</reference>
<reference evidence="2" key="1">
    <citation type="submission" date="2014-09" db="EMBL/GenBank/DDBJ databases">
        <authorList>
            <person name="Magalhaes I.L.F."/>
            <person name="Oliveira U."/>
            <person name="Santos F.R."/>
            <person name="Vidigal T.H.D.A."/>
            <person name="Brescovit A.D."/>
            <person name="Santos A.J."/>
        </authorList>
    </citation>
    <scope>NUCLEOTIDE SEQUENCE</scope>
    <source>
        <tissue evidence="2">Shoot tissue taken approximately 20 cm above the soil surface</tissue>
    </source>
</reference>
<accession>A0A0A9ECA3</accession>